<evidence type="ECO:0000256" key="13">
    <source>
        <dbReference type="SAM" id="Phobius"/>
    </source>
</evidence>
<dbReference type="Pfam" id="PF09531">
    <property type="entry name" value="Ndc1_Nup"/>
    <property type="match status" value="1"/>
</dbReference>
<evidence type="ECO:0000256" key="9">
    <source>
        <dbReference type="ARBA" id="ARBA00023010"/>
    </source>
</evidence>
<dbReference type="AlphaFoldDB" id="A0A2A2JQ61"/>
<organism evidence="14 15">
    <name type="scientific">Diploscapter pachys</name>
    <dbReference type="NCBI Taxonomy" id="2018661"/>
    <lineage>
        <taxon>Eukaryota</taxon>
        <taxon>Metazoa</taxon>
        <taxon>Ecdysozoa</taxon>
        <taxon>Nematoda</taxon>
        <taxon>Chromadorea</taxon>
        <taxon>Rhabditida</taxon>
        <taxon>Rhabditina</taxon>
        <taxon>Rhabditomorpha</taxon>
        <taxon>Rhabditoidea</taxon>
        <taxon>Rhabditidae</taxon>
        <taxon>Diploscapter</taxon>
    </lineage>
</organism>
<dbReference type="InterPro" id="IPR019049">
    <property type="entry name" value="Nucleoporin_prot_Ndc1/Nup"/>
</dbReference>
<evidence type="ECO:0000256" key="11">
    <source>
        <dbReference type="ARBA" id="ARBA00023136"/>
    </source>
</evidence>
<dbReference type="OrthoDB" id="67850at2759"/>
<dbReference type="PANTHER" id="PTHR13269">
    <property type="entry name" value="NUCLEOPORIN NDC1"/>
    <property type="match status" value="1"/>
</dbReference>
<evidence type="ECO:0000256" key="6">
    <source>
        <dbReference type="ARBA" id="ARBA00022816"/>
    </source>
</evidence>
<evidence type="ECO:0000256" key="4">
    <source>
        <dbReference type="ARBA" id="ARBA00022448"/>
    </source>
</evidence>
<dbReference type="STRING" id="2018661.A0A2A2JQ61"/>
<evidence type="ECO:0000256" key="12">
    <source>
        <dbReference type="ARBA" id="ARBA00023242"/>
    </source>
</evidence>
<keyword evidence="5 13" id="KW-0812">Transmembrane</keyword>
<feature type="transmembrane region" description="Helical" evidence="13">
    <location>
        <begin position="272"/>
        <end position="302"/>
    </location>
</feature>
<reference evidence="14 15" key="1">
    <citation type="journal article" date="2017" name="Curr. Biol.">
        <title>Genome architecture and evolution of a unichromosomal asexual nematode.</title>
        <authorList>
            <person name="Fradin H."/>
            <person name="Zegar C."/>
            <person name="Gutwein M."/>
            <person name="Lucas J."/>
            <person name="Kovtun M."/>
            <person name="Corcoran D."/>
            <person name="Baugh L.R."/>
            <person name="Kiontke K."/>
            <person name="Gunsalus K."/>
            <person name="Fitch D.H."/>
            <person name="Piano F."/>
        </authorList>
    </citation>
    <scope>NUCLEOTIDE SEQUENCE [LARGE SCALE GENOMIC DNA]</scope>
    <source>
        <strain evidence="14">PF1309</strain>
    </source>
</reference>
<dbReference type="GO" id="GO:0006999">
    <property type="term" value="P:nuclear pore organization"/>
    <property type="evidence" value="ECO:0007669"/>
    <property type="project" value="TreeGrafter"/>
</dbReference>
<evidence type="ECO:0000256" key="5">
    <source>
        <dbReference type="ARBA" id="ARBA00022692"/>
    </source>
</evidence>
<keyword evidence="6" id="KW-0509">mRNA transport</keyword>
<keyword evidence="12" id="KW-0539">Nucleus</keyword>
<keyword evidence="9" id="KW-0811">Translocation</keyword>
<dbReference type="GO" id="GO:0070762">
    <property type="term" value="C:nuclear pore transmembrane ring"/>
    <property type="evidence" value="ECO:0007669"/>
    <property type="project" value="TreeGrafter"/>
</dbReference>
<evidence type="ECO:0000256" key="7">
    <source>
        <dbReference type="ARBA" id="ARBA00022927"/>
    </source>
</evidence>
<evidence type="ECO:0008006" key="16">
    <source>
        <dbReference type="Google" id="ProtNLM"/>
    </source>
</evidence>
<comment type="similarity">
    <text evidence="3">Belongs to the NDC1 family.</text>
</comment>
<keyword evidence="11 13" id="KW-0472">Membrane</keyword>
<dbReference type="EMBL" id="LIAE01010293">
    <property type="protein sequence ID" value="PAV63761.1"/>
    <property type="molecule type" value="Genomic_DNA"/>
</dbReference>
<protein>
    <recommendedName>
        <fullName evidence="16">Nucleoporin NDC1</fullName>
    </recommendedName>
</protein>
<accession>A0A2A2JQ61</accession>
<evidence type="ECO:0000313" key="15">
    <source>
        <dbReference type="Proteomes" id="UP000218231"/>
    </source>
</evidence>
<dbReference type="GO" id="GO:0015031">
    <property type="term" value="P:protein transport"/>
    <property type="evidence" value="ECO:0007669"/>
    <property type="project" value="UniProtKB-KW"/>
</dbReference>
<comment type="subcellular location">
    <subcellularLocation>
        <location evidence="1">Nucleus membrane</location>
        <topology evidence="1">Multi-pass membrane protein</topology>
    </subcellularLocation>
    <subcellularLocation>
        <location evidence="2">Nucleus</location>
        <location evidence="2">Nuclear pore complex</location>
    </subcellularLocation>
</comment>
<dbReference type="GO" id="GO:0030674">
    <property type="term" value="F:protein-macromolecule adaptor activity"/>
    <property type="evidence" value="ECO:0007669"/>
    <property type="project" value="TreeGrafter"/>
</dbReference>
<dbReference type="GO" id="GO:0051028">
    <property type="term" value="P:mRNA transport"/>
    <property type="evidence" value="ECO:0007669"/>
    <property type="project" value="UniProtKB-KW"/>
</dbReference>
<evidence type="ECO:0000256" key="2">
    <source>
        <dbReference type="ARBA" id="ARBA00004567"/>
    </source>
</evidence>
<keyword evidence="10" id="KW-0906">Nuclear pore complex</keyword>
<feature type="transmembrane region" description="Helical" evidence="13">
    <location>
        <begin position="127"/>
        <end position="149"/>
    </location>
</feature>
<evidence type="ECO:0000256" key="8">
    <source>
        <dbReference type="ARBA" id="ARBA00022989"/>
    </source>
</evidence>
<evidence type="ECO:0000256" key="1">
    <source>
        <dbReference type="ARBA" id="ARBA00004232"/>
    </source>
</evidence>
<keyword evidence="7" id="KW-0653">Protein transport</keyword>
<dbReference type="Proteomes" id="UP000218231">
    <property type="component" value="Unassembled WGS sequence"/>
</dbReference>
<feature type="transmembrane region" description="Helical" evidence="13">
    <location>
        <begin position="83"/>
        <end position="107"/>
    </location>
</feature>
<evidence type="ECO:0000313" key="14">
    <source>
        <dbReference type="EMBL" id="PAV63761.1"/>
    </source>
</evidence>
<feature type="transmembrane region" description="Helical" evidence="13">
    <location>
        <begin position="161"/>
        <end position="185"/>
    </location>
</feature>
<feature type="transmembrane region" description="Helical" evidence="13">
    <location>
        <begin position="191"/>
        <end position="210"/>
    </location>
</feature>
<sequence>MWSDSSPPSGASTSLLHNGVETSTPFQQHSLSGRRTAPIRKDDSLSFSRTPAHLPLSSTSQSASMVDQIQQWFDSLISSRSVIAARAGAVVSCLIFSSAFFLLQLSIYSPIHSFYEAVWSLFSLRFILLFCIHGSIFFSLVTFFFYPVLFKVDQVRRVSYLNPMVWAVVALLALDSIVSTVLLLYSSKSAYLANGFPLFYLTLSLLSSTFQSIFDNDFQLTFSQHQKPKMLNFLLSLVLDADMAVQTSYTALKCMGSSMAFGLLLGTPLYGIRSVVCLVFPSLLLTVFCVSFMQLIAIRFFISIVRYIVMEPITFNMPLPYQIHSPTSEQMRTINRVVEARDPLLKYFAFFDLRRVALTDSARRKEVFSLSQPGGHARNWATLSTACVNVIKQVQLHLDEQSGRLFGGSIAVDNVGGSASGDASDLSDPLKIDREMLLMPVQARRQVYTSPVYDRHRKAVLEAPKRARPQTAWDKCVAKVSKVLSDEKYVVSPYDANLVILAIESMLISLSDIRLFIPFAGLSMLIVYSYDEDRYGVVQKSLEPIIGQMLELIKSIDTYFRSRAAAAYSDAMDTTVRNMDVALFTAMDKIHVKFGPQLFKSLNLSPEQFRQIRSMCRSA</sequence>
<gene>
    <name evidence="14" type="ORF">WR25_08005</name>
</gene>
<name>A0A2A2JQ61_9BILA</name>
<comment type="caution">
    <text evidence="14">The sequence shown here is derived from an EMBL/GenBank/DDBJ whole genome shotgun (WGS) entry which is preliminary data.</text>
</comment>
<keyword evidence="4" id="KW-0813">Transport</keyword>
<evidence type="ECO:0000256" key="3">
    <source>
        <dbReference type="ARBA" id="ARBA00005760"/>
    </source>
</evidence>
<keyword evidence="8 13" id="KW-1133">Transmembrane helix</keyword>
<dbReference type="GO" id="GO:0031965">
    <property type="term" value="C:nuclear membrane"/>
    <property type="evidence" value="ECO:0007669"/>
    <property type="project" value="UniProtKB-SubCell"/>
</dbReference>
<dbReference type="PANTHER" id="PTHR13269:SF6">
    <property type="entry name" value="NUCLEOPORIN NDC1"/>
    <property type="match status" value="1"/>
</dbReference>
<keyword evidence="15" id="KW-1185">Reference proteome</keyword>
<proteinExistence type="inferred from homology"/>
<evidence type="ECO:0000256" key="10">
    <source>
        <dbReference type="ARBA" id="ARBA00023132"/>
    </source>
</evidence>